<evidence type="ECO:0000259" key="1">
    <source>
        <dbReference type="PROSITE" id="PS50943"/>
    </source>
</evidence>
<comment type="caution">
    <text evidence="2">The sequence shown here is derived from an EMBL/GenBank/DDBJ whole genome shotgun (WGS) entry which is preliminary data.</text>
</comment>
<dbReference type="CDD" id="cd00093">
    <property type="entry name" value="HTH_XRE"/>
    <property type="match status" value="1"/>
</dbReference>
<dbReference type="SMART" id="SM00530">
    <property type="entry name" value="HTH_XRE"/>
    <property type="match status" value="1"/>
</dbReference>
<feature type="domain" description="HTH cro/C1-type" evidence="1">
    <location>
        <begin position="20"/>
        <end position="75"/>
    </location>
</feature>
<evidence type="ECO:0000313" key="3">
    <source>
        <dbReference type="Proteomes" id="UP000637002"/>
    </source>
</evidence>
<dbReference type="PROSITE" id="PS50943">
    <property type="entry name" value="HTH_CROC1"/>
    <property type="match status" value="1"/>
</dbReference>
<dbReference type="RefSeq" id="WP_188608793.1">
    <property type="nucleotide sequence ID" value="NZ_BMGG01000003.1"/>
</dbReference>
<name>A0A916XBB5_9HYPH</name>
<keyword evidence="3" id="KW-1185">Reference proteome</keyword>
<sequence length="255" mass="27811">MAFPDGDYPEAEGRALADAVREALARRRISRQTLADEAKISISTLEKVLSGRRPFTLATVIRLEEALGVRLRDGLGRTQPDKPAIVGLAADELGAYARAAVSWIEGSYLTLRPSFGMQGAVYAYLTQITWDERSSCLAFREAERLDAAFTQVGFVSIPHQSGHIYLVTNRHGQHRLAILGRPTIEGAMYGILTTLQAGRGSQLTPVAVPLALVPLARLTGSPAFGRVAADAPCHEAYRRHVARVTEDMFAVFPER</sequence>
<gene>
    <name evidence="2" type="ORF">GCM10010994_17560</name>
</gene>
<dbReference type="AlphaFoldDB" id="A0A916XBB5"/>
<proteinExistence type="predicted"/>
<dbReference type="GO" id="GO:0003677">
    <property type="term" value="F:DNA binding"/>
    <property type="evidence" value="ECO:0007669"/>
    <property type="project" value="InterPro"/>
</dbReference>
<dbReference type="Pfam" id="PF01381">
    <property type="entry name" value="HTH_3"/>
    <property type="match status" value="1"/>
</dbReference>
<accession>A0A916XBB5</accession>
<dbReference type="InterPro" id="IPR010982">
    <property type="entry name" value="Lambda_DNA-bd_dom_sf"/>
</dbReference>
<evidence type="ECO:0000313" key="2">
    <source>
        <dbReference type="EMBL" id="GGC59255.1"/>
    </source>
</evidence>
<dbReference type="EMBL" id="BMGG01000003">
    <property type="protein sequence ID" value="GGC59255.1"/>
    <property type="molecule type" value="Genomic_DNA"/>
</dbReference>
<dbReference type="Gene3D" id="1.10.260.40">
    <property type="entry name" value="lambda repressor-like DNA-binding domains"/>
    <property type="match status" value="1"/>
</dbReference>
<protein>
    <submittedName>
        <fullName evidence="2">Transcriptional regulator</fullName>
    </submittedName>
</protein>
<dbReference type="SUPFAM" id="SSF47413">
    <property type="entry name" value="lambda repressor-like DNA-binding domains"/>
    <property type="match status" value="1"/>
</dbReference>
<reference evidence="2" key="1">
    <citation type="journal article" date="2014" name="Int. J. Syst. Evol. Microbiol.">
        <title>Complete genome sequence of Corynebacterium casei LMG S-19264T (=DSM 44701T), isolated from a smear-ripened cheese.</title>
        <authorList>
            <consortium name="US DOE Joint Genome Institute (JGI-PGF)"/>
            <person name="Walter F."/>
            <person name="Albersmeier A."/>
            <person name="Kalinowski J."/>
            <person name="Ruckert C."/>
        </authorList>
    </citation>
    <scope>NUCLEOTIDE SEQUENCE</scope>
    <source>
        <strain evidence="2">CGMCC 1.12919</strain>
    </source>
</reference>
<dbReference type="InterPro" id="IPR001387">
    <property type="entry name" value="Cro/C1-type_HTH"/>
</dbReference>
<reference evidence="2" key="2">
    <citation type="submission" date="2020-09" db="EMBL/GenBank/DDBJ databases">
        <authorList>
            <person name="Sun Q."/>
            <person name="Zhou Y."/>
        </authorList>
    </citation>
    <scope>NUCLEOTIDE SEQUENCE</scope>
    <source>
        <strain evidence="2">CGMCC 1.12919</strain>
    </source>
</reference>
<dbReference type="Proteomes" id="UP000637002">
    <property type="component" value="Unassembled WGS sequence"/>
</dbReference>
<organism evidence="2 3">
    <name type="scientific">Chelatococcus reniformis</name>
    <dbReference type="NCBI Taxonomy" id="1494448"/>
    <lineage>
        <taxon>Bacteria</taxon>
        <taxon>Pseudomonadati</taxon>
        <taxon>Pseudomonadota</taxon>
        <taxon>Alphaproteobacteria</taxon>
        <taxon>Hyphomicrobiales</taxon>
        <taxon>Chelatococcaceae</taxon>
        <taxon>Chelatococcus</taxon>
    </lineage>
</organism>